<name>A0AAQ3TS99_PASNO</name>
<proteinExistence type="predicted"/>
<dbReference type="Proteomes" id="UP001341281">
    <property type="component" value="Chromosome 05"/>
</dbReference>
<dbReference type="AlphaFoldDB" id="A0AAQ3TS99"/>
<dbReference type="EMBL" id="CP144749">
    <property type="protein sequence ID" value="WVZ77062.1"/>
    <property type="molecule type" value="Genomic_DNA"/>
</dbReference>
<feature type="region of interest" description="Disordered" evidence="1">
    <location>
        <begin position="214"/>
        <end position="241"/>
    </location>
</feature>
<accession>A0AAQ3TS99</accession>
<protein>
    <submittedName>
        <fullName evidence="2">Uncharacterized protein</fullName>
    </submittedName>
</protein>
<feature type="region of interest" description="Disordered" evidence="1">
    <location>
        <begin position="40"/>
        <end position="78"/>
    </location>
</feature>
<evidence type="ECO:0000313" key="3">
    <source>
        <dbReference type="Proteomes" id="UP001341281"/>
    </source>
</evidence>
<reference evidence="2 3" key="1">
    <citation type="submission" date="2024-02" db="EMBL/GenBank/DDBJ databases">
        <title>High-quality chromosome-scale genome assembly of Pensacola bahiagrass (Paspalum notatum Flugge var. saurae).</title>
        <authorList>
            <person name="Vega J.M."/>
            <person name="Podio M."/>
            <person name="Orjuela J."/>
            <person name="Siena L.A."/>
            <person name="Pessino S.C."/>
            <person name="Combes M.C."/>
            <person name="Mariac C."/>
            <person name="Albertini E."/>
            <person name="Pupilli F."/>
            <person name="Ortiz J.P.A."/>
            <person name="Leblanc O."/>
        </authorList>
    </citation>
    <scope>NUCLEOTIDE SEQUENCE [LARGE SCALE GENOMIC DNA]</scope>
    <source>
        <strain evidence="2">R1</strain>
        <tissue evidence="2">Leaf</tissue>
    </source>
</reference>
<organism evidence="2 3">
    <name type="scientific">Paspalum notatum var. saurae</name>
    <dbReference type="NCBI Taxonomy" id="547442"/>
    <lineage>
        <taxon>Eukaryota</taxon>
        <taxon>Viridiplantae</taxon>
        <taxon>Streptophyta</taxon>
        <taxon>Embryophyta</taxon>
        <taxon>Tracheophyta</taxon>
        <taxon>Spermatophyta</taxon>
        <taxon>Magnoliopsida</taxon>
        <taxon>Liliopsida</taxon>
        <taxon>Poales</taxon>
        <taxon>Poaceae</taxon>
        <taxon>PACMAD clade</taxon>
        <taxon>Panicoideae</taxon>
        <taxon>Andropogonodae</taxon>
        <taxon>Paspaleae</taxon>
        <taxon>Paspalinae</taxon>
        <taxon>Paspalum</taxon>
    </lineage>
</organism>
<feature type="region of interest" description="Disordered" evidence="1">
    <location>
        <begin position="284"/>
        <end position="305"/>
    </location>
</feature>
<feature type="compositionally biased region" description="Basic and acidic residues" evidence="1">
    <location>
        <begin position="215"/>
        <end position="225"/>
    </location>
</feature>
<sequence length="305" mass="32453">MAPSVSTKHLSRGLRLRAQIAGGGRLPHTAAWSTVVAPSRAQPGPAAASHVSVKGGSTSGGEGGPPSTSRQSNRFGPGKNVVKQDGILILLHAPHNVVFHCNGSEQQAYVPALLSHRLHDPLRRGDVAEANERGDEGVEGGGVGGDAGGEHVLEHARYEVLAAGAHAHLDDDVVSMSGAALHSRMALNNWRNRRQSPALAQALRTALKVAVSGRQEGRRAQVAHEARHRKGRGEARRCEDGGTQLDDDEELWSVAARRRRLHLLLGSEVSVGWRGSSIAEMRGKEEGTARWQGQEPSCAWTPSLP</sequence>
<keyword evidence="3" id="KW-1185">Reference proteome</keyword>
<evidence type="ECO:0000256" key="1">
    <source>
        <dbReference type="SAM" id="MobiDB-lite"/>
    </source>
</evidence>
<evidence type="ECO:0000313" key="2">
    <source>
        <dbReference type="EMBL" id="WVZ77062.1"/>
    </source>
</evidence>
<gene>
    <name evidence="2" type="ORF">U9M48_024964</name>
</gene>